<name>A0A068RCM5_9GAMM</name>
<gene>
    <name evidence="1" type="ORF">SCTVLC_2431</name>
</gene>
<dbReference type="EMBL" id="FR904242">
    <property type="protein sequence ID" value="CDG49062.1"/>
    <property type="molecule type" value="Genomic_DNA"/>
</dbReference>
<reference evidence="1" key="2">
    <citation type="journal article" date="2014" name="Genome Biol. Evol.">
        <title>Settling down: the genome of Serratia symbiotica from the aphid Cinara tujafilina zooms in on the process of accommodation to a cooperative intracellular life.</title>
        <authorList>
            <person name="Manzano-Marin A."/>
            <person name="Latorre A."/>
        </authorList>
    </citation>
    <scope>NUCLEOTIDE SEQUENCE</scope>
    <source>
        <strain evidence="1">SCt-VLC</strain>
    </source>
</reference>
<dbReference type="OrthoDB" id="6505720at2"/>
<accession>A0A068RCM5</accession>
<dbReference type="AlphaFoldDB" id="A0A068RCM5"/>
<dbReference type="RefSeq" id="WP_061771026.1">
    <property type="nucleotide sequence ID" value="NZ_FR904242.1"/>
</dbReference>
<proteinExistence type="predicted"/>
<sequence length="129" mass="15033">MANHEHWLAVCRATLHGHHSKTRKVWNSLSPSRRGVLLHAAGMKSLFCNYSWDDFSQRELRQLKRGIQRLRVMLDMFAGFNDLDFRVAVPGMPEQRKPNAEKARQRDNAARLQSRADLLQRITALYVKH</sequence>
<reference evidence="1" key="1">
    <citation type="submission" date="2013-06" db="EMBL/GenBank/DDBJ databases">
        <authorList>
            <person name="Mazano-Marin A."/>
        </authorList>
    </citation>
    <scope>NUCLEOTIDE SEQUENCE</scope>
    <source>
        <strain evidence="1">SCt-VLC</strain>
    </source>
</reference>
<evidence type="ECO:0000313" key="1">
    <source>
        <dbReference type="EMBL" id="CDG49062.1"/>
    </source>
</evidence>
<protein>
    <submittedName>
        <fullName evidence="1">Uncharacterized protein</fullName>
    </submittedName>
</protein>
<organism evidence="1">
    <name type="scientific">Serratia symbiotica SCt-VLC</name>
    <dbReference type="NCBI Taxonomy" id="1347341"/>
    <lineage>
        <taxon>Bacteria</taxon>
        <taxon>Pseudomonadati</taxon>
        <taxon>Pseudomonadota</taxon>
        <taxon>Gammaproteobacteria</taxon>
        <taxon>Enterobacterales</taxon>
        <taxon>Yersiniaceae</taxon>
        <taxon>Serratia</taxon>
        <taxon>Serratia symbiotica</taxon>
    </lineage>
</organism>